<feature type="non-terminal residue" evidence="2">
    <location>
        <position position="62"/>
    </location>
</feature>
<sequence length="62" mass="7072">MPGIVRLSKNELDKLIESVEVEGGDVTEFKKLRDEVTEMQPQKPARRQAISVVSREEESTEE</sequence>
<protein>
    <submittedName>
        <fullName evidence="2">Uncharacterized protein</fullName>
    </submittedName>
</protein>
<evidence type="ECO:0000313" key="2">
    <source>
        <dbReference type="EMBL" id="GAI54167.1"/>
    </source>
</evidence>
<organism evidence="2">
    <name type="scientific">marine sediment metagenome</name>
    <dbReference type="NCBI Taxonomy" id="412755"/>
    <lineage>
        <taxon>unclassified sequences</taxon>
        <taxon>metagenomes</taxon>
        <taxon>ecological metagenomes</taxon>
    </lineage>
</organism>
<proteinExistence type="predicted"/>
<accession>X1PCY4</accession>
<name>X1PCY4_9ZZZZ</name>
<dbReference type="AlphaFoldDB" id="X1PCY4"/>
<gene>
    <name evidence="2" type="ORF">S06H3_56651</name>
</gene>
<dbReference type="EMBL" id="BARV01036460">
    <property type="protein sequence ID" value="GAI54167.1"/>
    <property type="molecule type" value="Genomic_DNA"/>
</dbReference>
<reference evidence="2" key="1">
    <citation type="journal article" date="2014" name="Front. Microbiol.">
        <title>High frequency of phylogenetically diverse reductive dehalogenase-homologous genes in deep subseafloor sedimentary metagenomes.</title>
        <authorList>
            <person name="Kawai M."/>
            <person name="Futagami T."/>
            <person name="Toyoda A."/>
            <person name="Takaki Y."/>
            <person name="Nishi S."/>
            <person name="Hori S."/>
            <person name="Arai W."/>
            <person name="Tsubouchi T."/>
            <person name="Morono Y."/>
            <person name="Uchiyama I."/>
            <person name="Ito T."/>
            <person name="Fujiyama A."/>
            <person name="Inagaki F."/>
            <person name="Takami H."/>
        </authorList>
    </citation>
    <scope>NUCLEOTIDE SEQUENCE</scope>
    <source>
        <strain evidence="2">Expedition CK06-06</strain>
    </source>
</reference>
<evidence type="ECO:0000256" key="1">
    <source>
        <dbReference type="SAM" id="MobiDB-lite"/>
    </source>
</evidence>
<comment type="caution">
    <text evidence="2">The sequence shown here is derived from an EMBL/GenBank/DDBJ whole genome shotgun (WGS) entry which is preliminary data.</text>
</comment>
<feature type="region of interest" description="Disordered" evidence="1">
    <location>
        <begin position="37"/>
        <end position="62"/>
    </location>
</feature>